<dbReference type="SUPFAM" id="SSF53756">
    <property type="entry name" value="UDP-Glycosyltransferase/glycogen phosphorylase"/>
    <property type="match status" value="1"/>
</dbReference>
<evidence type="ECO:0000256" key="1">
    <source>
        <dbReference type="ARBA" id="ARBA00022679"/>
    </source>
</evidence>
<dbReference type="Gene3D" id="3.40.50.2000">
    <property type="entry name" value="Glycogen Phosphorylase B"/>
    <property type="match status" value="2"/>
</dbReference>
<dbReference type="KEGG" id="gur:Gura_3800"/>
<dbReference type="InterPro" id="IPR028098">
    <property type="entry name" value="Glyco_trans_4-like_N"/>
</dbReference>
<organism evidence="4 5">
    <name type="scientific">Geotalea uraniireducens (strain Rf4)</name>
    <name type="common">Geobacter uraniireducens</name>
    <dbReference type="NCBI Taxonomy" id="351605"/>
    <lineage>
        <taxon>Bacteria</taxon>
        <taxon>Pseudomonadati</taxon>
        <taxon>Thermodesulfobacteriota</taxon>
        <taxon>Desulfuromonadia</taxon>
        <taxon>Geobacterales</taxon>
        <taxon>Geobacteraceae</taxon>
        <taxon>Geotalea</taxon>
    </lineage>
</organism>
<evidence type="ECO:0000259" key="3">
    <source>
        <dbReference type="Pfam" id="PF13439"/>
    </source>
</evidence>
<dbReference type="PANTHER" id="PTHR46401">
    <property type="entry name" value="GLYCOSYLTRANSFERASE WBBK-RELATED"/>
    <property type="match status" value="1"/>
</dbReference>
<dbReference type="STRING" id="351605.Gura_3800"/>
<reference evidence="4 5" key="1">
    <citation type="submission" date="2007-05" db="EMBL/GenBank/DDBJ databases">
        <title>Complete sequence of Geobacter uraniireducens Rf4.</title>
        <authorList>
            <consortium name="US DOE Joint Genome Institute"/>
            <person name="Copeland A."/>
            <person name="Lucas S."/>
            <person name="Lapidus A."/>
            <person name="Barry K."/>
            <person name="Detter J.C."/>
            <person name="Glavina del Rio T."/>
            <person name="Hammon N."/>
            <person name="Israni S."/>
            <person name="Dalin E."/>
            <person name="Tice H."/>
            <person name="Pitluck S."/>
            <person name="Chertkov O."/>
            <person name="Brettin T."/>
            <person name="Bruce D."/>
            <person name="Han C."/>
            <person name="Schmutz J."/>
            <person name="Larimer F."/>
            <person name="Land M."/>
            <person name="Hauser L."/>
            <person name="Kyrpides N."/>
            <person name="Mikhailova N."/>
            <person name="Shelobolina E."/>
            <person name="Aklujkar M."/>
            <person name="Lovley D."/>
            <person name="Richardson P."/>
        </authorList>
    </citation>
    <scope>NUCLEOTIDE SEQUENCE [LARGE SCALE GENOMIC DNA]</scope>
    <source>
        <strain evidence="4 5">Rf4</strain>
    </source>
</reference>
<dbReference type="GO" id="GO:0016757">
    <property type="term" value="F:glycosyltransferase activity"/>
    <property type="evidence" value="ECO:0007669"/>
    <property type="project" value="InterPro"/>
</dbReference>
<dbReference type="AlphaFoldDB" id="A5G833"/>
<dbReference type="HOGENOM" id="CLU_009583_27_0_7"/>
<name>A5G833_GEOUR</name>
<feature type="domain" description="Glycosyltransferase subfamily 4-like N-terminal" evidence="3">
    <location>
        <begin position="63"/>
        <end position="185"/>
    </location>
</feature>
<dbReference type="Proteomes" id="UP000006695">
    <property type="component" value="Chromosome"/>
</dbReference>
<dbReference type="GO" id="GO:0009103">
    <property type="term" value="P:lipopolysaccharide biosynthetic process"/>
    <property type="evidence" value="ECO:0007669"/>
    <property type="project" value="TreeGrafter"/>
</dbReference>
<proteinExistence type="predicted"/>
<dbReference type="Pfam" id="PF13439">
    <property type="entry name" value="Glyco_transf_4"/>
    <property type="match status" value="1"/>
</dbReference>
<sequence>MKIVVDAIPVMIEKTGIGYYTHHLLTQFLKMAPENEYYLTDALCGSPFYNTIKLDNELSDDNRFFTVFKAPFPFITVCRFLLFLQAKVTGKSIKIANADIFFGTNFRGVFTGSAKTVLTIHDMAHEYFPDAVDEVNIGYLKNELPQAAKKAHLLIADSENTKKDIMRFLDVPEEKVRVIYLGVDEGFKPLPDPDLQATVRDRYRLPSRFILFVGTVQPRKNLDGLMRAYAQLCARPDFSHTLVIAGGSGWKNEGLKELIRTLGLGEKVHFTGYVDETDLPVIYNLADLFVFPSFYEGFGLPLLEAMACGVPVVSSNASCLPEVAGDSALLVYPHSVEDIAAGIARLLGDEALRRTCIERGRERAKLFTWEKCARETLDVFRTITAG</sequence>
<dbReference type="Pfam" id="PF00534">
    <property type="entry name" value="Glycos_transf_1"/>
    <property type="match status" value="1"/>
</dbReference>
<keyword evidence="1 4" id="KW-0808">Transferase</keyword>
<feature type="domain" description="Glycosyl transferase family 1" evidence="2">
    <location>
        <begin position="207"/>
        <end position="363"/>
    </location>
</feature>
<dbReference type="PANTHER" id="PTHR46401:SF2">
    <property type="entry name" value="GLYCOSYLTRANSFERASE WBBK-RELATED"/>
    <property type="match status" value="1"/>
</dbReference>
<gene>
    <name evidence="4" type="ordered locus">Gura_3800</name>
</gene>
<dbReference type="InterPro" id="IPR001296">
    <property type="entry name" value="Glyco_trans_1"/>
</dbReference>
<evidence type="ECO:0000259" key="2">
    <source>
        <dbReference type="Pfam" id="PF00534"/>
    </source>
</evidence>
<dbReference type="CDD" id="cd03809">
    <property type="entry name" value="GT4_MtfB-like"/>
    <property type="match status" value="1"/>
</dbReference>
<dbReference type="OrthoDB" id="9767517at2"/>
<dbReference type="FunFam" id="3.40.50.2000:FF:000119">
    <property type="entry name" value="Glycosyl transferase group 1"/>
    <property type="match status" value="1"/>
</dbReference>
<keyword evidence="5" id="KW-1185">Reference proteome</keyword>
<dbReference type="EMBL" id="CP000698">
    <property type="protein sequence ID" value="ABQ27951.1"/>
    <property type="molecule type" value="Genomic_DNA"/>
</dbReference>
<dbReference type="CAZy" id="GT4">
    <property type="family name" value="Glycosyltransferase Family 4"/>
</dbReference>
<protein>
    <submittedName>
        <fullName evidence="4">Glycosyl transferase, group 1</fullName>
    </submittedName>
</protein>
<accession>A5G833</accession>
<evidence type="ECO:0000313" key="5">
    <source>
        <dbReference type="Proteomes" id="UP000006695"/>
    </source>
</evidence>
<evidence type="ECO:0000313" key="4">
    <source>
        <dbReference type="EMBL" id="ABQ27951.1"/>
    </source>
</evidence>